<keyword evidence="1" id="KW-0472">Membrane</keyword>
<comment type="caution">
    <text evidence="2">The sequence shown here is derived from an EMBL/GenBank/DDBJ whole genome shotgun (WGS) entry which is preliminary data.</text>
</comment>
<reference evidence="3" key="1">
    <citation type="journal article" date="2019" name="Int. J. Syst. Evol. Microbiol.">
        <title>The Global Catalogue of Microorganisms (GCM) 10K type strain sequencing project: providing services to taxonomists for standard genome sequencing and annotation.</title>
        <authorList>
            <consortium name="The Broad Institute Genomics Platform"/>
            <consortium name="The Broad Institute Genome Sequencing Center for Infectious Disease"/>
            <person name="Wu L."/>
            <person name="Ma J."/>
        </authorList>
    </citation>
    <scope>NUCLEOTIDE SEQUENCE [LARGE SCALE GENOMIC DNA]</scope>
    <source>
        <strain evidence="3">CCM 7640</strain>
    </source>
</reference>
<keyword evidence="1" id="KW-0812">Transmembrane</keyword>
<dbReference type="EMBL" id="BMCM01000002">
    <property type="protein sequence ID" value="GGD73501.1"/>
    <property type="molecule type" value="Genomic_DNA"/>
</dbReference>
<evidence type="ECO:0000256" key="1">
    <source>
        <dbReference type="SAM" id="Phobius"/>
    </source>
</evidence>
<evidence type="ECO:0000313" key="3">
    <source>
        <dbReference type="Proteomes" id="UP000629365"/>
    </source>
</evidence>
<organism evidence="2 3">
    <name type="scientific">Microbacterium murale</name>
    <dbReference type="NCBI Taxonomy" id="1081040"/>
    <lineage>
        <taxon>Bacteria</taxon>
        <taxon>Bacillati</taxon>
        <taxon>Actinomycetota</taxon>
        <taxon>Actinomycetes</taxon>
        <taxon>Micrococcales</taxon>
        <taxon>Microbacteriaceae</taxon>
        <taxon>Microbacterium</taxon>
    </lineage>
</organism>
<protein>
    <recommendedName>
        <fullName evidence="4">DUF4878 domain-containing protein</fullName>
    </recommendedName>
</protein>
<evidence type="ECO:0008006" key="4">
    <source>
        <dbReference type="Google" id="ProtNLM"/>
    </source>
</evidence>
<dbReference type="Proteomes" id="UP000629365">
    <property type="component" value="Unassembled WGS sequence"/>
</dbReference>
<gene>
    <name evidence="2" type="ORF">GCM10007269_15730</name>
</gene>
<keyword evidence="1" id="KW-1133">Transmembrane helix</keyword>
<sequence length="294" mass="30544">MRRRVPWILGGSIVTVALIAAAIVWFLIPRGSPEDQALAYLRALADGDVAAVAATGLDVPETTASAFADAGDRLSDGAVESSTTDGSTATVVVSFELAGARHESTLTLSQRDGRWVPNAASALGSAQFTVPITIVDTAMPPDRASLLPAVYDVNAAPVEFLDGSATIEVLPGRTQEVEIDAILRPEAADAAQAQLDDYLETCTKPAAAAPSSCGIAIPWAADFSAVSEIRYRIEQAPVVSLTASAFQADGGVLVATVTGTAFDGSAKTLSYRSTDWSVRGDVTFTADDIVLSVW</sequence>
<feature type="transmembrane region" description="Helical" evidence="1">
    <location>
        <begin position="7"/>
        <end position="28"/>
    </location>
</feature>
<name>A0ABQ1RMS6_9MICO</name>
<accession>A0ABQ1RMS6</accession>
<keyword evidence="3" id="KW-1185">Reference proteome</keyword>
<proteinExistence type="predicted"/>
<evidence type="ECO:0000313" key="2">
    <source>
        <dbReference type="EMBL" id="GGD73501.1"/>
    </source>
</evidence>